<dbReference type="EMBL" id="JAFFZS010000024">
    <property type="protein sequence ID" value="MBN0047350.1"/>
    <property type="molecule type" value="Genomic_DNA"/>
</dbReference>
<gene>
    <name evidence="1" type="ORF">JS756_25225</name>
</gene>
<reference evidence="1 2" key="1">
    <citation type="submission" date="2021-02" db="EMBL/GenBank/DDBJ databases">
        <title>Whole genome sequencing of Streptomyces actuosus VRA1.</title>
        <authorList>
            <person name="Sen G."/>
            <person name="Sen A."/>
        </authorList>
    </citation>
    <scope>NUCLEOTIDE SEQUENCE [LARGE SCALE GENOMIC DNA]</scope>
    <source>
        <strain evidence="1 2">VRA1</strain>
    </source>
</reference>
<comment type="caution">
    <text evidence="1">The sequence shown here is derived from an EMBL/GenBank/DDBJ whole genome shotgun (WGS) entry which is preliminary data.</text>
</comment>
<evidence type="ECO:0008006" key="3">
    <source>
        <dbReference type="Google" id="ProtNLM"/>
    </source>
</evidence>
<protein>
    <recommendedName>
        <fullName evidence="3">PBS lyase</fullName>
    </recommendedName>
</protein>
<dbReference type="SUPFAM" id="SSF48371">
    <property type="entry name" value="ARM repeat"/>
    <property type="match status" value="2"/>
</dbReference>
<evidence type="ECO:0000313" key="2">
    <source>
        <dbReference type="Proteomes" id="UP000788262"/>
    </source>
</evidence>
<accession>A0ABS2VW26</accession>
<sequence length="458" mass="48540">MLSGDDPRAWLELDAAARDGHGNGTRELAGPAGAAGPSFALGRSGEARLALALCHRDGRVRERALVSAAGRPRLLPLVVIRTTDWAGPVRERAQELLRGALDMDTAPRLAPLILLVGHRARGGAGVELLTEVLRTAPMDQLAPLLTHPDPPVRRFAHRLAVGRGLLPPAELARTAARDPDTVVQTLCAEAAIAAGTGDDVLAPLLGARNPQVRAAGVTALRRAAQPDGVPPREGSRVWTRAEGFLADRAPVVRACARYVVRQCGGDPHAWYRARCADPGDAALPPGAVVGLAECGDRTDTALLWPLAEHPQPGVRARAVAGLRLLDSADAGRLARLLHDAAPGVVRETTESLLPSARSLDASVLTGMLAPARPRHQRVAAFRLLEACGGLARLRAAVALLDDPDARVRARAERSVQAWRATADVPPGSAEVGRLLDRGRRLLGDDVLRRRRWEAGLRG</sequence>
<keyword evidence="2" id="KW-1185">Reference proteome</keyword>
<dbReference type="Gene3D" id="1.25.10.10">
    <property type="entry name" value="Leucine-rich Repeat Variant"/>
    <property type="match status" value="1"/>
</dbReference>
<proteinExistence type="predicted"/>
<dbReference type="Proteomes" id="UP000788262">
    <property type="component" value="Unassembled WGS sequence"/>
</dbReference>
<name>A0ABS2VW26_STRAS</name>
<dbReference type="InterPro" id="IPR011989">
    <property type="entry name" value="ARM-like"/>
</dbReference>
<dbReference type="InterPro" id="IPR016024">
    <property type="entry name" value="ARM-type_fold"/>
</dbReference>
<organism evidence="1 2">
    <name type="scientific">Streptomyces actuosus</name>
    <dbReference type="NCBI Taxonomy" id="1885"/>
    <lineage>
        <taxon>Bacteria</taxon>
        <taxon>Bacillati</taxon>
        <taxon>Actinomycetota</taxon>
        <taxon>Actinomycetes</taxon>
        <taxon>Kitasatosporales</taxon>
        <taxon>Streptomycetaceae</taxon>
        <taxon>Streptomyces</taxon>
    </lineage>
</organism>
<evidence type="ECO:0000313" key="1">
    <source>
        <dbReference type="EMBL" id="MBN0047350.1"/>
    </source>
</evidence>